<evidence type="ECO:0000259" key="1">
    <source>
        <dbReference type="Pfam" id="PF02627"/>
    </source>
</evidence>
<accession>A0A554NDF7</accession>
<proteinExistence type="predicted"/>
<organism evidence="2 3">
    <name type="scientific">Haloglomus irregulare</name>
    <dbReference type="NCBI Taxonomy" id="2234134"/>
    <lineage>
        <taxon>Archaea</taxon>
        <taxon>Methanobacteriati</taxon>
        <taxon>Methanobacteriota</taxon>
        <taxon>Stenosarchaea group</taxon>
        <taxon>Halobacteria</taxon>
        <taxon>Halobacteriales</taxon>
        <taxon>Natronomonadaceae</taxon>
        <taxon>Haloglomus</taxon>
    </lineage>
</organism>
<dbReference type="Gene3D" id="1.20.1290.10">
    <property type="entry name" value="AhpD-like"/>
    <property type="match status" value="1"/>
</dbReference>
<name>A0A554NDF7_9EURY</name>
<dbReference type="OrthoDB" id="275387at2157"/>
<dbReference type="Proteomes" id="UP000319894">
    <property type="component" value="Unassembled WGS sequence"/>
</dbReference>
<reference evidence="2 3" key="1">
    <citation type="submission" date="2018-06" db="EMBL/GenBank/DDBJ databases">
        <title>Natronomonas sp. F16-60 a new haloarchaeon isolated from a solar saltern of Isla Cristina, Huelva, Spain.</title>
        <authorList>
            <person name="Duran-Viseras A."/>
            <person name="Sanchez-Porro C."/>
            <person name="Ventosa A."/>
        </authorList>
    </citation>
    <scope>NUCLEOTIDE SEQUENCE [LARGE SCALE GENOMIC DNA]</scope>
    <source>
        <strain evidence="2 3">F16-60</strain>
    </source>
</reference>
<sequence>MSLEREPRVPFVTERSQLPAEAHDQYDSLVESRGGIQGPFGVLLHRPELAGRVGRLGAYVRFESSLADRDRELAILTTARALDCAFEWAIHAPIAREAGVTETTLEAVIDGDSDSLSDHEASVVRYGRELLDGSTVSRETFAAAESRFDTEGLVELTATVGYYAMLACVLNAFDVVPASETPLDGS</sequence>
<dbReference type="EMBL" id="QMDX01000002">
    <property type="protein sequence ID" value="TSD15403.1"/>
    <property type="molecule type" value="Genomic_DNA"/>
</dbReference>
<dbReference type="InterPro" id="IPR003779">
    <property type="entry name" value="CMD-like"/>
</dbReference>
<dbReference type="RefSeq" id="WP_144261242.1">
    <property type="nucleotide sequence ID" value="NZ_QMDX01000002.1"/>
</dbReference>
<feature type="domain" description="Carboxymuconolactone decarboxylase-like" evidence="1">
    <location>
        <begin position="47"/>
        <end position="110"/>
    </location>
</feature>
<dbReference type="SUPFAM" id="SSF69118">
    <property type="entry name" value="AhpD-like"/>
    <property type="match status" value="1"/>
</dbReference>
<dbReference type="AlphaFoldDB" id="A0A554NDF7"/>
<protein>
    <submittedName>
        <fullName evidence="2">Carboxymuconolactone decarboxylase family protein</fullName>
    </submittedName>
</protein>
<dbReference type="PANTHER" id="PTHR34846:SF5">
    <property type="entry name" value="CARBOXYMUCONOLACTONE DECARBOXYLASE-LIKE DOMAIN-CONTAINING PROTEIN"/>
    <property type="match status" value="1"/>
</dbReference>
<dbReference type="Pfam" id="PF02627">
    <property type="entry name" value="CMD"/>
    <property type="match status" value="1"/>
</dbReference>
<dbReference type="GO" id="GO:0051920">
    <property type="term" value="F:peroxiredoxin activity"/>
    <property type="evidence" value="ECO:0007669"/>
    <property type="project" value="InterPro"/>
</dbReference>
<keyword evidence="3" id="KW-1185">Reference proteome</keyword>
<comment type="caution">
    <text evidence="2">The sequence shown here is derived from an EMBL/GenBank/DDBJ whole genome shotgun (WGS) entry which is preliminary data.</text>
</comment>
<dbReference type="PANTHER" id="PTHR34846">
    <property type="entry name" value="4-CARBOXYMUCONOLACTONE DECARBOXYLASE FAMILY PROTEIN (AFU_ORTHOLOGUE AFUA_6G11590)"/>
    <property type="match status" value="1"/>
</dbReference>
<evidence type="ECO:0000313" key="2">
    <source>
        <dbReference type="EMBL" id="TSD15403.1"/>
    </source>
</evidence>
<gene>
    <name evidence="2" type="ORF">DP107_06065</name>
</gene>
<dbReference type="InterPro" id="IPR029032">
    <property type="entry name" value="AhpD-like"/>
</dbReference>
<dbReference type="InParanoid" id="A0A554NDF7"/>
<evidence type="ECO:0000313" key="3">
    <source>
        <dbReference type="Proteomes" id="UP000319894"/>
    </source>
</evidence>